<dbReference type="Pfam" id="PF03466">
    <property type="entry name" value="LysR_substrate"/>
    <property type="match status" value="1"/>
</dbReference>
<dbReference type="OrthoDB" id="5289754at2"/>
<dbReference type="InterPro" id="IPR036390">
    <property type="entry name" value="WH_DNA-bd_sf"/>
</dbReference>
<dbReference type="FunFam" id="1.10.10.10:FF:000001">
    <property type="entry name" value="LysR family transcriptional regulator"/>
    <property type="match status" value="1"/>
</dbReference>
<dbReference type="GO" id="GO:0005829">
    <property type="term" value="C:cytosol"/>
    <property type="evidence" value="ECO:0007669"/>
    <property type="project" value="TreeGrafter"/>
</dbReference>
<dbReference type="EMBL" id="VHSG01000005">
    <property type="protein sequence ID" value="TQV84778.1"/>
    <property type="molecule type" value="Genomic_DNA"/>
</dbReference>
<evidence type="ECO:0000313" key="7">
    <source>
        <dbReference type="Proteomes" id="UP000319732"/>
    </source>
</evidence>
<dbReference type="Proteomes" id="UP000319732">
    <property type="component" value="Unassembled WGS sequence"/>
</dbReference>
<sequence>MTLDDLDIFIAVCQAENLSAVARDLGCTQPAVSQHITRLENELGTPLLERRARGVSVTPAGRLFYEHVVEGLGTLKLGVRQVRQLQAGEAGALGITTGSTTIRHFMTDVVSAFRERYPQVQLQFHSANSHRRCIDALRNEQADLAFVTMGTPIRGLEQRPVVEMPWVLVTPQSAAWSEKDTVALQDLKRIPYIRLKESSTSQGQLESLLLDAGIHLETSTTVDDWDTAILFASMGLGCAVTPALHAEHLAQQHSIAIYPIESLPPVVFGWASRRWKSLPKVARDFIEMFAGNTSIAPHYLKKNSEVNR</sequence>
<reference evidence="6 7" key="1">
    <citation type="submission" date="2019-06" db="EMBL/GenBank/DDBJ databases">
        <title>Whole genome sequence for Cellvibrionaceae sp. R142.</title>
        <authorList>
            <person name="Wang G."/>
        </authorList>
    </citation>
    <scope>NUCLEOTIDE SEQUENCE [LARGE SCALE GENOMIC DNA]</scope>
    <source>
        <strain evidence="6 7">R142</strain>
    </source>
</reference>
<dbReference type="GO" id="GO:0003700">
    <property type="term" value="F:DNA-binding transcription factor activity"/>
    <property type="evidence" value="ECO:0007669"/>
    <property type="project" value="InterPro"/>
</dbReference>
<dbReference type="PRINTS" id="PR00039">
    <property type="entry name" value="HTHLYSR"/>
</dbReference>
<protein>
    <submittedName>
        <fullName evidence="6">LysR family transcriptional regulator</fullName>
    </submittedName>
</protein>
<gene>
    <name evidence="6" type="ORF">FKG94_04475</name>
</gene>
<keyword evidence="4" id="KW-0804">Transcription</keyword>
<dbReference type="CDD" id="cd05466">
    <property type="entry name" value="PBP2_LTTR_substrate"/>
    <property type="match status" value="1"/>
</dbReference>
<dbReference type="PANTHER" id="PTHR30419:SF7">
    <property type="entry name" value="HTH-TYPE TRANSCRIPTIONAL REGULATOR TDCA"/>
    <property type="match status" value="1"/>
</dbReference>
<dbReference type="SUPFAM" id="SSF46785">
    <property type="entry name" value="Winged helix' DNA-binding domain"/>
    <property type="match status" value="1"/>
</dbReference>
<comment type="similarity">
    <text evidence="1">Belongs to the LysR transcriptional regulatory family.</text>
</comment>
<dbReference type="InterPro" id="IPR050950">
    <property type="entry name" value="HTH-type_LysR_regulators"/>
</dbReference>
<dbReference type="AlphaFoldDB" id="A0A545U5N2"/>
<evidence type="ECO:0000313" key="6">
    <source>
        <dbReference type="EMBL" id="TQV84778.1"/>
    </source>
</evidence>
<proteinExistence type="inferred from homology"/>
<keyword evidence="3" id="KW-0238">DNA-binding</keyword>
<name>A0A545U5N2_9GAMM</name>
<dbReference type="InterPro" id="IPR005119">
    <property type="entry name" value="LysR_subst-bd"/>
</dbReference>
<dbReference type="InterPro" id="IPR036388">
    <property type="entry name" value="WH-like_DNA-bd_sf"/>
</dbReference>
<accession>A0A545U5N2</accession>
<dbReference type="GO" id="GO:0003677">
    <property type="term" value="F:DNA binding"/>
    <property type="evidence" value="ECO:0007669"/>
    <property type="project" value="UniProtKB-KW"/>
</dbReference>
<organism evidence="6 7">
    <name type="scientific">Exilibacterium tricleocarpae</name>
    <dbReference type="NCBI Taxonomy" id="2591008"/>
    <lineage>
        <taxon>Bacteria</taxon>
        <taxon>Pseudomonadati</taxon>
        <taxon>Pseudomonadota</taxon>
        <taxon>Gammaproteobacteria</taxon>
        <taxon>Cellvibrionales</taxon>
        <taxon>Cellvibrionaceae</taxon>
        <taxon>Exilibacterium</taxon>
    </lineage>
</organism>
<evidence type="ECO:0000256" key="3">
    <source>
        <dbReference type="ARBA" id="ARBA00023125"/>
    </source>
</evidence>
<keyword evidence="7" id="KW-1185">Reference proteome</keyword>
<dbReference type="PROSITE" id="PS50931">
    <property type="entry name" value="HTH_LYSR"/>
    <property type="match status" value="1"/>
</dbReference>
<evidence type="ECO:0000256" key="4">
    <source>
        <dbReference type="ARBA" id="ARBA00023163"/>
    </source>
</evidence>
<dbReference type="Gene3D" id="3.40.190.290">
    <property type="match status" value="1"/>
</dbReference>
<evidence type="ECO:0000259" key="5">
    <source>
        <dbReference type="PROSITE" id="PS50931"/>
    </source>
</evidence>
<evidence type="ECO:0000256" key="1">
    <source>
        <dbReference type="ARBA" id="ARBA00009437"/>
    </source>
</evidence>
<dbReference type="RefSeq" id="WP_142902984.1">
    <property type="nucleotide sequence ID" value="NZ_ML660088.1"/>
</dbReference>
<dbReference type="Pfam" id="PF00126">
    <property type="entry name" value="HTH_1"/>
    <property type="match status" value="1"/>
</dbReference>
<feature type="domain" description="HTH lysR-type" evidence="5">
    <location>
        <begin position="1"/>
        <end position="58"/>
    </location>
</feature>
<dbReference type="Gene3D" id="1.10.10.10">
    <property type="entry name" value="Winged helix-like DNA-binding domain superfamily/Winged helix DNA-binding domain"/>
    <property type="match status" value="1"/>
</dbReference>
<dbReference type="SUPFAM" id="SSF53850">
    <property type="entry name" value="Periplasmic binding protein-like II"/>
    <property type="match status" value="1"/>
</dbReference>
<comment type="caution">
    <text evidence="6">The sequence shown here is derived from an EMBL/GenBank/DDBJ whole genome shotgun (WGS) entry which is preliminary data.</text>
</comment>
<evidence type="ECO:0000256" key="2">
    <source>
        <dbReference type="ARBA" id="ARBA00023015"/>
    </source>
</evidence>
<dbReference type="PANTHER" id="PTHR30419">
    <property type="entry name" value="HTH-TYPE TRANSCRIPTIONAL REGULATOR YBHD"/>
    <property type="match status" value="1"/>
</dbReference>
<keyword evidence="2" id="KW-0805">Transcription regulation</keyword>
<dbReference type="InterPro" id="IPR000847">
    <property type="entry name" value="LysR_HTH_N"/>
</dbReference>